<dbReference type="InterPro" id="IPR006448">
    <property type="entry name" value="Phage_term_ssu_P27"/>
</dbReference>
<evidence type="ECO:0000313" key="2">
    <source>
        <dbReference type="Proteomes" id="UP000011134"/>
    </source>
</evidence>
<dbReference type="AlphaFoldDB" id="L8JF54"/>
<reference evidence="1 2" key="1">
    <citation type="submission" date="2012-12" db="EMBL/GenBank/DDBJ databases">
        <title>Genome Assembly of Photobacterium sp. AK15.</title>
        <authorList>
            <person name="Khatri I."/>
            <person name="Vaidya B."/>
            <person name="Srinivas T.N.R."/>
            <person name="Subramanian S."/>
            <person name="Pinnaka A."/>
        </authorList>
    </citation>
    <scope>NUCLEOTIDE SEQUENCE [LARGE SCALE GENOMIC DNA]</scope>
    <source>
        <strain evidence="1 2">AK15</strain>
    </source>
</reference>
<dbReference type="PATRIC" id="fig|1056511.3.peg.1983"/>
<gene>
    <name evidence="1" type="ORF">C942_00494</name>
</gene>
<evidence type="ECO:0008006" key="3">
    <source>
        <dbReference type="Google" id="ProtNLM"/>
    </source>
</evidence>
<keyword evidence="2" id="KW-1185">Reference proteome</keyword>
<organism evidence="1 2">
    <name type="scientific">Photobacterium marinum</name>
    <dbReference type="NCBI Taxonomy" id="1056511"/>
    <lineage>
        <taxon>Bacteria</taxon>
        <taxon>Pseudomonadati</taxon>
        <taxon>Pseudomonadota</taxon>
        <taxon>Gammaproteobacteria</taxon>
        <taxon>Vibrionales</taxon>
        <taxon>Vibrionaceae</taxon>
        <taxon>Photobacterium</taxon>
    </lineage>
</organism>
<accession>L8JF54</accession>
<proteinExistence type="predicted"/>
<dbReference type="Pfam" id="PF05119">
    <property type="entry name" value="Terminase_4"/>
    <property type="match status" value="1"/>
</dbReference>
<dbReference type="EMBL" id="AMZO01000013">
    <property type="protein sequence ID" value="ELR66052.1"/>
    <property type="molecule type" value="Genomic_DNA"/>
</dbReference>
<evidence type="ECO:0000313" key="1">
    <source>
        <dbReference type="EMBL" id="ELR66052.1"/>
    </source>
</evidence>
<protein>
    <recommendedName>
        <fullName evidence="3">Phage terminase small subunit</fullName>
    </recommendedName>
</protein>
<dbReference type="Proteomes" id="UP000011134">
    <property type="component" value="Unassembled WGS sequence"/>
</dbReference>
<name>L8JF54_9GAMM</name>
<sequence length="101" mass="11038">MESKGIESAEYKYMGALFAVEYNEYISAIKDIEANGQTITVKGANGYPVCKQNPAVQTKQAAFKNIMEIVKQSGLSPKSAKDINGSKEDENAEVLKKFLQG</sequence>
<comment type="caution">
    <text evidence="1">The sequence shown here is derived from an EMBL/GenBank/DDBJ whole genome shotgun (WGS) entry which is preliminary data.</text>
</comment>